<organism evidence="1 2">
    <name type="scientific">Bradyrhizobium erythrophlei</name>
    <dbReference type="NCBI Taxonomy" id="1437360"/>
    <lineage>
        <taxon>Bacteria</taxon>
        <taxon>Pseudomonadati</taxon>
        <taxon>Pseudomonadota</taxon>
        <taxon>Alphaproteobacteria</taxon>
        <taxon>Hyphomicrobiales</taxon>
        <taxon>Nitrobacteraceae</taxon>
        <taxon>Bradyrhizobium</taxon>
    </lineage>
</organism>
<evidence type="ECO:0000313" key="1">
    <source>
        <dbReference type="EMBL" id="SHI13659.1"/>
    </source>
</evidence>
<protein>
    <submittedName>
        <fullName evidence="1">Uncharacterized protein</fullName>
    </submittedName>
</protein>
<proteinExistence type="predicted"/>
<evidence type="ECO:0000313" key="2">
    <source>
        <dbReference type="Proteomes" id="UP000189796"/>
    </source>
</evidence>
<gene>
    <name evidence="1" type="ORF">SAMN05443248_8571</name>
</gene>
<sequence>MSKKPSNADRLSKIDQAIDESIIHASEKDLREDFAEQGHDFDKAVALVGSTIERAKVTAAKIKFERAKREMKAFRDQRNVRSLDLARARSRFDSMKTGNATDTMMAARKGGNLSESDEDGVVDDIAQLEALENEAPDEGEE</sequence>
<dbReference type="Proteomes" id="UP000189796">
    <property type="component" value="Chromosome I"/>
</dbReference>
<dbReference type="OrthoDB" id="9967964at2"/>
<reference evidence="1 2" key="1">
    <citation type="submission" date="2016-11" db="EMBL/GenBank/DDBJ databases">
        <authorList>
            <person name="Jaros S."/>
            <person name="Januszkiewicz K."/>
            <person name="Wedrychowicz H."/>
        </authorList>
    </citation>
    <scope>NUCLEOTIDE SEQUENCE [LARGE SCALE GENOMIC DNA]</scope>
    <source>
        <strain evidence="1 2">GAS138</strain>
    </source>
</reference>
<accession>A0A1M5YP45</accession>
<dbReference type="RefSeq" id="WP_079606569.1">
    <property type="nucleotide sequence ID" value="NZ_LT670817.1"/>
</dbReference>
<dbReference type="AlphaFoldDB" id="A0A1M5YP45"/>
<name>A0A1M5YP45_9BRAD</name>
<dbReference type="EMBL" id="LT670817">
    <property type="protein sequence ID" value="SHI13659.1"/>
    <property type="molecule type" value="Genomic_DNA"/>
</dbReference>